<keyword evidence="7 14" id="KW-0547">Nucleotide-binding</keyword>
<dbReference type="SUPFAM" id="SSF53244">
    <property type="entry name" value="MurD-like peptide ligases, peptide-binding domain"/>
    <property type="match status" value="1"/>
</dbReference>
<evidence type="ECO:0000256" key="14">
    <source>
        <dbReference type="HAMAP-Rule" id="MF_00046"/>
    </source>
</evidence>
<dbReference type="GO" id="GO:0009252">
    <property type="term" value="P:peptidoglycan biosynthetic process"/>
    <property type="evidence" value="ECO:0007669"/>
    <property type="project" value="UniProtKB-UniRule"/>
</dbReference>
<evidence type="ECO:0000313" key="18">
    <source>
        <dbReference type="EMBL" id="HIX64786.1"/>
    </source>
</evidence>
<dbReference type="GO" id="GO:0005737">
    <property type="term" value="C:cytoplasm"/>
    <property type="evidence" value="ECO:0007669"/>
    <property type="project" value="UniProtKB-SubCell"/>
</dbReference>
<comment type="pathway">
    <text evidence="2 14">Cell wall biogenesis; peptidoglycan biosynthesis.</text>
</comment>
<dbReference type="Gene3D" id="3.90.190.20">
    <property type="entry name" value="Mur ligase, C-terminal domain"/>
    <property type="match status" value="1"/>
</dbReference>
<evidence type="ECO:0000256" key="10">
    <source>
        <dbReference type="ARBA" id="ARBA00022984"/>
    </source>
</evidence>
<evidence type="ECO:0000259" key="17">
    <source>
        <dbReference type="Pfam" id="PF08245"/>
    </source>
</evidence>
<keyword evidence="9 14" id="KW-0133">Cell shape</keyword>
<feature type="binding site" evidence="14">
    <location>
        <begin position="118"/>
        <end position="124"/>
    </location>
    <ligand>
        <name>ATP</name>
        <dbReference type="ChEBI" id="CHEBI:30616"/>
    </ligand>
</feature>
<reference evidence="18" key="1">
    <citation type="journal article" date="2021" name="PeerJ">
        <title>Extensive microbial diversity within the chicken gut microbiome revealed by metagenomics and culture.</title>
        <authorList>
            <person name="Gilroy R."/>
            <person name="Ravi A."/>
            <person name="Getino M."/>
            <person name="Pursley I."/>
            <person name="Horton D.L."/>
            <person name="Alikhan N.F."/>
            <person name="Baker D."/>
            <person name="Gharbi K."/>
            <person name="Hall N."/>
            <person name="Watson M."/>
            <person name="Adriaenssens E.M."/>
            <person name="Foster-Nyarko E."/>
            <person name="Jarju S."/>
            <person name="Secka A."/>
            <person name="Antonio M."/>
            <person name="Oren A."/>
            <person name="Chaudhuri R.R."/>
            <person name="La Ragione R."/>
            <person name="Hildebrand F."/>
            <person name="Pallen M.J."/>
        </authorList>
    </citation>
    <scope>NUCLEOTIDE SEQUENCE</scope>
    <source>
        <strain evidence="18">CHK188-5543</strain>
    </source>
</reference>
<dbReference type="InterPro" id="IPR050061">
    <property type="entry name" value="MurCDEF_pg_biosynth"/>
</dbReference>
<feature type="domain" description="Mur ligase C-terminal" evidence="16">
    <location>
        <begin position="316"/>
        <end position="441"/>
    </location>
</feature>
<dbReference type="GO" id="GO:0008360">
    <property type="term" value="P:regulation of cell shape"/>
    <property type="evidence" value="ECO:0007669"/>
    <property type="project" value="UniProtKB-KW"/>
</dbReference>
<dbReference type="HAMAP" id="MF_00046">
    <property type="entry name" value="MurC"/>
    <property type="match status" value="1"/>
</dbReference>
<dbReference type="PANTHER" id="PTHR43445:SF3">
    <property type="entry name" value="UDP-N-ACETYLMURAMATE--L-ALANINE LIGASE"/>
    <property type="match status" value="1"/>
</dbReference>
<dbReference type="PANTHER" id="PTHR43445">
    <property type="entry name" value="UDP-N-ACETYLMURAMATE--L-ALANINE LIGASE-RELATED"/>
    <property type="match status" value="1"/>
</dbReference>
<name>A0A9D1WQ03_9FIRM</name>
<comment type="subcellular location">
    <subcellularLocation>
        <location evidence="1 14">Cytoplasm</location>
    </subcellularLocation>
</comment>
<dbReference type="InterPro" id="IPR005758">
    <property type="entry name" value="UDP-N-AcMur_Ala_ligase_MurC"/>
</dbReference>
<keyword evidence="6 14" id="KW-0132">Cell division</keyword>
<dbReference type="EMBL" id="DXES01000020">
    <property type="protein sequence ID" value="HIX64786.1"/>
    <property type="molecule type" value="Genomic_DNA"/>
</dbReference>
<keyword evidence="11 14" id="KW-0131">Cell cycle</keyword>
<evidence type="ECO:0000256" key="9">
    <source>
        <dbReference type="ARBA" id="ARBA00022960"/>
    </source>
</evidence>
<dbReference type="Pfam" id="PF08245">
    <property type="entry name" value="Mur_ligase_M"/>
    <property type="match status" value="1"/>
</dbReference>
<gene>
    <name evidence="14 18" type="primary">murC</name>
    <name evidence="18" type="ORF">H9736_00905</name>
</gene>
<comment type="function">
    <text evidence="14">Cell wall formation.</text>
</comment>
<dbReference type="InterPro" id="IPR004101">
    <property type="entry name" value="Mur_ligase_C"/>
</dbReference>
<dbReference type="InterPro" id="IPR013221">
    <property type="entry name" value="Mur_ligase_cen"/>
</dbReference>
<evidence type="ECO:0000256" key="6">
    <source>
        <dbReference type="ARBA" id="ARBA00022618"/>
    </source>
</evidence>
<dbReference type="GO" id="GO:0071555">
    <property type="term" value="P:cell wall organization"/>
    <property type="evidence" value="ECO:0007669"/>
    <property type="project" value="UniProtKB-KW"/>
</dbReference>
<dbReference type="SUPFAM" id="SSF53623">
    <property type="entry name" value="MurD-like peptide ligases, catalytic domain"/>
    <property type="match status" value="1"/>
</dbReference>
<protein>
    <recommendedName>
        <fullName evidence="3 14">UDP-N-acetylmuramate--L-alanine ligase</fullName>
        <ecNumber evidence="3 14">6.3.2.8</ecNumber>
    </recommendedName>
    <alternativeName>
        <fullName evidence="14">UDP-N-acetylmuramoyl-L-alanine synthetase</fullName>
    </alternativeName>
</protein>
<dbReference type="AlphaFoldDB" id="A0A9D1WQ03"/>
<keyword evidence="12 14" id="KW-0961">Cell wall biogenesis/degradation</keyword>
<dbReference type="NCBIfam" id="TIGR01082">
    <property type="entry name" value="murC"/>
    <property type="match status" value="1"/>
</dbReference>
<dbReference type="Gene3D" id="3.40.50.720">
    <property type="entry name" value="NAD(P)-binding Rossmann-like Domain"/>
    <property type="match status" value="1"/>
</dbReference>
<sequence length="454" mass="49350">MFDEARLKNAKHIHFIGIGGSGMFPLVQILHDWGYQITGSDNNDGSIVRAEQEMGIPVHLKQCPENLEGADFIVYTAAILEDNPELVAARASGKPLIERAELLGWLSRQYRDCVCVCGTHGKTTTTAMLTQMLVGAGLDPTAVIGGKLAAIGGYGRVGKSQLMACEACEFQDHFLKLSPSVAVLLNIDNDHLDYFGTVENAIHSFHRFAGMASRRVIVNGSDANAMKAVADLLGQRVVTFGWEEGLDYVPTQVRHEAASSSFLLLHRGQPLGHFTIHVPGRHNILNAVAAIAAALEVGAPLPLLQEHLAQFHGAGRRFEVLGEVQGVTVADDYAHHPTELAATLQAAKELPFQRVWAVFQPFTYSRTKLLMEEFAQALQLADRVVLSEIMGSREKNTDGVYASQLAEKIPGAVWFPTFPEIAAYVRAHAQPGDLVLTLGCGDVYKCAHLILEDA</sequence>
<dbReference type="GO" id="GO:0005524">
    <property type="term" value="F:ATP binding"/>
    <property type="evidence" value="ECO:0007669"/>
    <property type="project" value="UniProtKB-UniRule"/>
</dbReference>
<evidence type="ECO:0000256" key="2">
    <source>
        <dbReference type="ARBA" id="ARBA00004752"/>
    </source>
</evidence>
<evidence type="ECO:0000256" key="8">
    <source>
        <dbReference type="ARBA" id="ARBA00022840"/>
    </source>
</evidence>
<dbReference type="GO" id="GO:0008763">
    <property type="term" value="F:UDP-N-acetylmuramate-L-alanine ligase activity"/>
    <property type="evidence" value="ECO:0007669"/>
    <property type="project" value="UniProtKB-UniRule"/>
</dbReference>
<keyword evidence="10 14" id="KW-0573">Peptidoglycan synthesis</keyword>
<keyword evidence="5 14" id="KW-0436">Ligase</keyword>
<evidence type="ECO:0000256" key="11">
    <source>
        <dbReference type="ARBA" id="ARBA00023306"/>
    </source>
</evidence>
<dbReference type="SUPFAM" id="SSF51984">
    <property type="entry name" value="MurCD N-terminal domain"/>
    <property type="match status" value="1"/>
</dbReference>
<feature type="domain" description="Mur ligase central" evidence="17">
    <location>
        <begin position="116"/>
        <end position="294"/>
    </location>
</feature>
<dbReference type="InterPro" id="IPR036565">
    <property type="entry name" value="Mur-like_cat_sf"/>
</dbReference>
<dbReference type="GO" id="GO:0051301">
    <property type="term" value="P:cell division"/>
    <property type="evidence" value="ECO:0007669"/>
    <property type="project" value="UniProtKB-KW"/>
</dbReference>
<dbReference type="Pfam" id="PF01225">
    <property type="entry name" value="Mur_ligase"/>
    <property type="match status" value="1"/>
</dbReference>
<evidence type="ECO:0000256" key="1">
    <source>
        <dbReference type="ARBA" id="ARBA00004496"/>
    </source>
</evidence>
<comment type="caution">
    <text evidence="18">The sequence shown here is derived from an EMBL/GenBank/DDBJ whole genome shotgun (WGS) entry which is preliminary data.</text>
</comment>
<dbReference type="EC" id="6.3.2.8" evidence="3 14"/>
<keyword evidence="8 14" id="KW-0067">ATP-binding</keyword>
<evidence type="ECO:0000256" key="13">
    <source>
        <dbReference type="ARBA" id="ARBA00047833"/>
    </source>
</evidence>
<accession>A0A9D1WQ03</accession>
<keyword evidence="4 14" id="KW-0963">Cytoplasm</keyword>
<dbReference type="Proteomes" id="UP000886800">
    <property type="component" value="Unassembled WGS sequence"/>
</dbReference>
<evidence type="ECO:0000256" key="3">
    <source>
        <dbReference type="ARBA" id="ARBA00012211"/>
    </source>
</evidence>
<feature type="domain" description="Mur ligase N-terminal catalytic" evidence="15">
    <location>
        <begin position="12"/>
        <end position="111"/>
    </location>
</feature>
<comment type="similarity">
    <text evidence="14">Belongs to the MurCDEF family.</text>
</comment>
<dbReference type="Gene3D" id="3.40.1190.10">
    <property type="entry name" value="Mur-like, catalytic domain"/>
    <property type="match status" value="1"/>
</dbReference>
<evidence type="ECO:0000259" key="16">
    <source>
        <dbReference type="Pfam" id="PF02875"/>
    </source>
</evidence>
<proteinExistence type="inferred from homology"/>
<dbReference type="InterPro" id="IPR000713">
    <property type="entry name" value="Mur_ligase_N"/>
</dbReference>
<organism evidence="18 19">
    <name type="scientific">Candidatus Anaerotruncus excrementipullorum</name>
    <dbReference type="NCBI Taxonomy" id="2838465"/>
    <lineage>
        <taxon>Bacteria</taxon>
        <taxon>Bacillati</taxon>
        <taxon>Bacillota</taxon>
        <taxon>Clostridia</taxon>
        <taxon>Eubacteriales</taxon>
        <taxon>Oscillospiraceae</taxon>
        <taxon>Anaerotruncus</taxon>
    </lineage>
</organism>
<evidence type="ECO:0000256" key="4">
    <source>
        <dbReference type="ARBA" id="ARBA00022490"/>
    </source>
</evidence>
<evidence type="ECO:0000256" key="7">
    <source>
        <dbReference type="ARBA" id="ARBA00022741"/>
    </source>
</evidence>
<dbReference type="InterPro" id="IPR036615">
    <property type="entry name" value="Mur_ligase_C_dom_sf"/>
</dbReference>
<evidence type="ECO:0000256" key="12">
    <source>
        <dbReference type="ARBA" id="ARBA00023316"/>
    </source>
</evidence>
<evidence type="ECO:0000313" key="19">
    <source>
        <dbReference type="Proteomes" id="UP000886800"/>
    </source>
</evidence>
<evidence type="ECO:0000259" key="15">
    <source>
        <dbReference type="Pfam" id="PF01225"/>
    </source>
</evidence>
<reference evidence="18" key="2">
    <citation type="submission" date="2021-04" db="EMBL/GenBank/DDBJ databases">
        <authorList>
            <person name="Gilroy R."/>
        </authorList>
    </citation>
    <scope>NUCLEOTIDE SEQUENCE</scope>
    <source>
        <strain evidence="18">CHK188-5543</strain>
    </source>
</reference>
<evidence type="ECO:0000256" key="5">
    <source>
        <dbReference type="ARBA" id="ARBA00022598"/>
    </source>
</evidence>
<comment type="catalytic activity">
    <reaction evidence="13 14">
        <text>UDP-N-acetyl-alpha-D-muramate + L-alanine + ATP = UDP-N-acetyl-alpha-D-muramoyl-L-alanine + ADP + phosphate + H(+)</text>
        <dbReference type="Rhea" id="RHEA:23372"/>
        <dbReference type="ChEBI" id="CHEBI:15378"/>
        <dbReference type="ChEBI" id="CHEBI:30616"/>
        <dbReference type="ChEBI" id="CHEBI:43474"/>
        <dbReference type="ChEBI" id="CHEBI:57972"/>
        <dbReference type="ChEBI" id="CHEBI:70757"/>
        <dbReference type="ChEBI" id="CHEBI:83898"/>
        <dbReference type="ChEBI" id="CHEBI:456216"/>
        <dbReference type="EC" id="6.3.2.8"/>
    </reaction>
</comment>
<dbReference type="Pfam" id="PF02875">
    <property type="entry name" value="Mur_ligase_C"/>
    <property type="match status" value="1"/>
</dbReference>